<evidence type="ECO:0000313" key="13">
    <source>
        <dbReference type="EMBL" id="CAL1535413.1"/>
    </source>
</evidence>
<dbReference type="InterPro" id="IPR001398">
    <property type="entry name" value="Macrophage_inhib_fac"/>
</dbReference>
<evidence type="ECO:0000256" key="10">
    <source>
        <dbReference type="ARBA" id="ARBA00041631"/>
    </source>
</evidence>
<evidence type="ECO:0000256" key="7">
    <source>
        <dbReference type="ARBA" id="ARBA00036823"/>
    </source>
</evidence>
<proteinExistence type="inferred from homology"/>
<dbReference type="EC" id="5.3.2.1" evidence="9"/>
<keyword evidence="3" id="KW-0202">Cytokine</keyword>
<evidence type="ECO:0000313" key="14">
    <source>
        <dbReference type="Proteomes" id="UP001497497"/>
    </source>
</evidence>
<dbReference type="GO" id="GO:0005615">
    <property type="term" value="C:extracellular space"/>
    <property type="evidence" value="ECO:0007669"/>
    <property type="project" value="UniProtKB-KW"/>
</dbReference>
<evidence type="ECO:0000256" key="6">
    <source>
        <dbReference type="ARBA" id="ARBA00036735"/>
    </source>
</evidence>
<keyword evidence="5" id="KW-0413">Isomerase</keyword>
<reference evidence="13 14" key="1">
    <citation type="submission" date="2024-04" db="EMBL/GenBank/DDBJ databases">
        <authorList>
            <consortium name="Genoscope - CEA"/>
            <person name="William W."/>
        </authorList>
    </citation>
    <scope>NUCLEOTIDE SEQUENCE [LARGE SCALE GENOMIC DNA]</scope>
</reference>
<dbReference type="EC" id="5.3.3.12" evidence="8"/>
<keyword evidence="4" id="KW-0964">Secreted</keyword>
<dbReference type="GO" id="GO:0050178">
    <property type="term" value="F:phenylpyruvate tautomerase activity"/>
    <property type="evidence" value="ECO:0007669"/>
    <property type="project" value="UniProtKB-EC"/>
</dbReference>
<evidence type="ECO:0000256" key="11">
    <source>
        <dbReference type="ARBA" id="ARBA00041912"/>
    </source>
</evidence>
<comment type="catalytic activity">
    <reaction evidence="7">
        <text>L-dopachrome = 5,6-dihydroxyindole-2-carboxylate</text>
        <dbReference type="Rhea" id="RHEA:13041"/>
        <dbReference type="ChEBI" id="CHEBI:16875"/>
        <dbReference type="ChEBI" id="CHEBI:57509"/>
        <dbReference type="EC" id="5.3.3.12"/>
    </reaction>
</comment>
<dbReference type="PROSITE" id="PS01158">
    <property type="entry name" value="MIF"/>
    <property type="match status" value="1"/>
</dbReference>
<evidence type="ECO:0000256" key="9">
    <source>
        <dbReference type="ARBA" id="ARBA00039086"/>
    </source>
</evidence>
<dbReference type="InterPro" id="IPR014347">
    <property type="entry name" value="Tautomerase/MIF_sf"/>
</dbReference>
<organism evidence="13 14">
    <name type="scientific">Lymnaea stagnalis</name>
    <name type="common">Great pond snail</name>
    <name type="synonym">Helix stagnalis</name>
    <dbReference type="NCBI Taxonomy" id="6523"/>
    <lineage>
        <taxon>Eukaryota</taxon>
        <taxon>Metazoa</taxon>
        <taxon>Spiralia</taxon>
        <taxon>Lophotrochozoa</taxon>
        <taxon>Mollusca</taxon>
        <taxon>Gastropoda</taxon>
        <taxon>Heterobranchia</taxon>
        <taxon>Euthyneura</taxon>
        <taxon>Panpulmonata</taxon>
        <taxon>Hygrophila</taxon>
        <taxon>Lymnaeoidea</taxon>
        <taxon>Lymnaeidae</taxon>
        <taxon>Lymnaea</taxon>
    </lineage>
</organism>
<dbReference type="GO" id="GO:0005125">
    <property type="term" value="F:cytokine activity"/>
    <property type="evidence" value="ECO:0007669"/>
    <property type="project" value="UniProtKB-KW"/>
</dbReference>
<dbReference type="Proteomes" id="UP001497497">
    <property type="component" value="Unassembled WGS sequence"/>
</dbReference>
<dbReference type="EMBL" id="CAXITT010000201">
    <property type="protein sequence ID" value="CAL1535413.1"/>
    <property type="molecule type" value="Genomic_DNA"/>
</dbReference>
<dbReference type="GO" id="GO:0004167">
    <property type="term" value="F:dopachrome isomerase activity"/>
    <property type="evidence" value="ECO:0007669"/>
    <property type="project" value="UniProtKB-EC"/>
</dbReference>
<comment type="caution">
    <text evidence="13">The sequence shown here is derived from an EMBL/GenBank/DDBJ whole genome shotgun (WGS) entry which is preliminary data.</text>
</comment>
<dbReference type="Gene3D" id="3.30.429.10">
    <property type="entry name" value="Macrophage Migration Inhibitory Factor"/>
    <property type="match status" value="1"/>
</dbReference>
<dbReference type="InterPro" id="IPR019829">
    <property type="entry name" value="Macrophage_inhib_fac_CS"/>
</dbReference>
<gene>
    <name evidence="13" type="ORF">GSLYS_00009373001</name>
</gene>
<evidence type="ECO:0000256" key="8">
    <source>
        <dbReference type="ARBA" id="ARBA00038932"/>
    </source>
</evidence>
<dbReference type="AlphaFoldDB" id="A0AAV2HMZ4"/>
<evidence type="ECO:0000256" key="12">
    <source>
        <dbReference type="ARBA" id="ARBA00042730"/>
    </source>
</evidence>
<name>A0AAV2HMZ4_LYMST</name>
<dbReference type="PANTHER" id="PTHR11954">
    <property type="entry name" value="D-DOPACHROME DECARBOXYLASE"/>
    <property type="match status" value="1"/>
</dbReference>
<dbReference type="SUPFAM" id="SSF55331">
    <property type="entry name" value="Tautomerase/MIF"/>
    <property type="match status" value="1"/>
</dbReference>
<dbReference type="PANTHER" id="PTHR11954:SF6">
    <property type="entry name" value="MACROPHAGE MIGRATION INHIBITORY FACTOR"/>
    <property type="match status" value="1"/>
</dbReference>
<evidence type="ECO:0000256" key="1">
    <source>
        <dbReference type="ARBA" id="ARBA00004613"/>
    </source>
</evidence>
<dbReference type="Pfam" id="PF01187">
    <property type="entry name" value="MIF"/>
    <property type="match status" value="1"/>
</dbReference>
<accession>A0AAV2HMZ4</accession>
<protein>
    <recommendedName>
        <fullName evidence="12">L-dopachrome isomerase</fullName>
        <ecNumber evidence="9">5.3.2.1</ecNumber>
        <ecNumber evidence="8">5.3.3.12</ecNumber>
    </recommendedName>
    <alternativeName>
        <fullName evidence="10">L-dopachrome tautomerase</fullName>
    </alternativeName>
    <alternativeName>
        <fullName evidence="11">Phenylpyruvate tautomerase</fullName>
    </alternativeName>
</protein>
<evidence type="ECO:0000256" key="2">
    <source>
        <dbReference type="ARBA" id="ARBA00005851"/>
    </source>
</evidence>
<keyword evidence="14" id="KW-1185">Reference proteome</keyword>
<sequence length="115" mass="12932">MPVLVVATNLKKDQIPENFLREATKLIAVELKKPESYVLVQVNPDQLMSFGGSQDPCANISLSSIGVVSDDKNRKMAPKLSNFIEQHLGIKQDRFYINVHDINRAWCIWNGSTFG</sequence>
<evidence type="ECO:0000256" key="3">
    <source>
        <dbReference type="ARBA" id="ARBA00022514"/>
    </source>
</evidence>
<comment type="catalytic activity">
    <reaction evidence="6">
        <text>3-phenylpyruvate = enol-phenylpyruvate</text>
        <dbReference type="Rhea" id="RHEA:17097"/>
        <dbReference type="ChEBI" id="CHEBI:16815"/>
        <dbReference type="ChEBI" id="CHEBI:18005"/>
        <dbReference type="EC" id="5.3.2.1"/>
    </reaction>
</comment>
<evidence type="ECO:0000256" key="5">
    <source>
        <dbReference type="ARBA" id="ARBA00023235"/>
    </source>
</evidence>
<comment type="similarity">
    <text evidence="2">Belongs to the MIF family.</text>
</comment>
<evidence type="ECO:0000256" key="4">
    <source>
        <dbReference type="ARBA" id="ARBA00022525"/>
    </source>
</evidence>
<comment type="subcellular location">
    <subcellularLocation>
        <location evidence="1">Secreted</location>
    </subcellularLocation>
</comment>